<name>I4F1L0_MODI5</name>
<sequence length="392" mass="43970">MPSTIAWLDSSREEQRRMREVINLFAQTESRDELGIGQVRDAFSDLLFPGTSTLHTRARYLLLIPWCYRSAAKAARDAEDLERRASQNERRLIVALNDAGATDGLIGRQVLTKLKTLPSTLYWSALGQYGVLVGGLADECDQRAPHQEADELVERAPHMWDVPPPPEGFPETASTLDLSFDEAVWVKDHLVRGSRGSLLEVLLTGQASDWLQLEHAWDVPTNDPDLTALRQHARLFSLCVHGAALSYNLALAKKYDSAGYDTVPNPVDRYSDEITGWIDRVKEEATTLSDWDLPDMWSRVKAKNPNVSWATRRFFEDWVELLRQGASPDDGSAMSLVCARERAVKKTQSRLINEKLLRGWSGASGTRPLTYRWSNVQQLVGDVVDGLSRATP</sequence>
<dbReference type="KEGG" id="mmar:MODMU_4122"/>
<dbReference type="EMBL" id="FO203431">
    <property type="protein sequence ID" value="CCH89523.1"/>
    <property type="molecule type" value="Genomic_DNA"/>
</dbReference>
<accession>I4F1L0</accession>
<organism evidence="2 3">
    <name type="scientific">Modestobacter italicus (strain DSM 44449 / CECT 9708 / BC 501)</name>
    <dbReference type="NCBI Taxonomy" id="2732864"/>
    <lineage>
        <taxon>Bacteria</taxon>
        <taxon>Bacillati</taxon>
        <taxon>Actinomycetota</taxon>
        <taxon>Actinomycetes</taxon>
        <taxon>Geodermatophilales</taxon>
        <taxon>Geodermatophilaceae</taxon>
        <taxon>Modestobacter</taxon>
    </lineage>
</organism>
<dbReference type="eggNOG" id="ENOG502ZB6I">
    <property type="taxonomic scope" value="Bacteria"/>
</dbReference>
<dbReference type="OMA" id="LRYMLFV"/>
<gene>
    <name evidence="2" type="ordered locus">MODMU_4122</name>
</gene>
<dbReference type="Pfam" id="PF19888">
    <property type="entry name" value="DUF6361"/>
    <property type="match status" value="1"/>
</dbReference>
<dbReference type="InterPro" id="IPR045941">
    <property type="entry name" value="DUF6361"/>
</dbReference>
<reference evidence="2 3" key="1">
    <citation type="journal article" date="2012" name="J. Bacteriol.">
        <title>Genome Sequence of Radiation-Resistant Modestobacter marinus Strain BC501, a Representative Actinobacterium That Thrives on Calcareous Stone Surfaces.</title>
        <authorList>
            <person name="Normand P."/>
            <person name="Gury J."/>
            <person name="Pujic P."/>
            <person name="Chouaia B."/>
            <person name="Crotti E."/>
            <person name="Brusetti L."/>
            <person name="Daffonchio D."/>
            <person name="Vacherie B."/>
            <person name="Barbe V."/>
            <person name="Medigue C."/>
            <person name="Calteau A."/>
            <person name="Ghodhbane-Gtari F."/>
            <person name="Essoussi I."/>
            <person name="Nouioui I."/>
            <person name="Abbassi-Ghozzi I."/>
            <person name="Gtari M."/>
        </authorList>
    </citation>
    <scope>NUCLEOTIDE SEQUENCE [LARGE SCALE GENOMIC DNA]</scope>
    <source>
        <strain evidence="3">BC 501</strain>
    </source>
</reference>
<feature type="coiled-coil region" evidence="1">
    <location>
        <begin position="71"/>
        <end position="98"/>
    </location>
</feature>
<evidence type="ECO:0000256" key="1">
    <source>
        <dbReference type="SAM" id="Coils"/>
    </source>
</evidence>
<dbReference type="Proteomes" id="UP000006461">
    <property type="component" value="Chromosome"/>
</dbReference>
<protein>
    <submittedName>
        <fullName evidence="2">Uncharacterized protein</fullName>
    </submittedName>
</protein>
<dbReference type="STRING" id="477641.MODMU_4122"/>
<dbReference type="AlphaFoldDB" id="I4F1L0"/>
<evidence type="ECO:0000313" key="2">
    <source>
        <dbReference type="EMBL" id="CCH89523.1"/>
    </source>
</evidence>
<keyword evidence="1" id="KW-0175">Coiled coil</keyword>
<dbReference type="HOGENOM" id="CLU_703606_0_0_11"/>
<keyword evidence="3" id="KW-1185">Reference proteome</keyword>
<dbReference type="OrthoDB" id="1825624at2"/>
<evidence type="ECO:0000313" key="3">
    <source>
        <dbReference type="Proteomes" id="UP000006461"/>
    </source>
</evidence>
<proteinExistence type="predicted"/>